<dbReference type="NCBIfam" id="TIGR00237">
    <property type="entry name" value="xseA"/>
    <property type="match status" value="1"/>
</dbReference>
<comment type="similarity">
    <text evidence="5 6">Belongs to the XseA family.</text>
</comment>
<keyword evidence="2 5" id="KW-0540">Nuclease</keyword>
<dbReference type="CDD" id="cd04489">
    <property type="entry name" value="ExoVII_LU_OBF"/>
    <property type="match status" value="1"/>
</dbReference>
<name>A0A6N7ZHL1_9MICO</name>
<dbReference type="PANTHER" id="PTHR30008:SF0">
    <property type="entry name" value="EXODEOXYRIBONUCLEASE 7 LARGE SUBUNIT"/>
    <property type="match status" value="1"/>
</dbReference>
<feature type="domain" description="Exonuclease VII large subunit C-terminal" evidence="8">
    <location>
        <begin position="152"/>
        <end position="368"/>
    </location>
</feature>
<dbReference type="Proteomes" id="UP000440668">
    <property type="component" value="Unassembled WGS sequence"/>
</dbReference>
<comment type="function">
    <text evidence="5">Bidirectionally degrades single-stranded DNA into large acid-insoluble oligonucleotides, which are then degraded further into small acid-soluble oligonucleotides.</text>
</comment>
<comment type="catalytic activity">
    <reaction evidence="5 6">
        <text>Exonucleolytic cleavage in either 5'- to 3'- or 3'- to 5'-direction to yield nucleoside 5'-phosphates.</text>
        <dbReference type="EC" id="3.1.11.6"/>
    </reaction>
</comment>
<proteinExistence type="inferred from homology"/>
<dbReference type="RefSeq" id="WP_318657419.1">
    <property type="nucleotide sequence ID" value="NZ_WMKA01000014.1"/>
</dbReference>
<evidence type="ECO:0000256" key="6">
    <source>
        <dbReference type="RuleBase" id="RU004355"/>
    </source>
</evidence>
<evidence type="ECO:0000256" key="3">
    <source>
        <dbReference type="ARBA" id="ARBA00022801"/>
    </source>
</evidence>
<feature type="region of interest" description="Disordered" evidence="7">
    <location>
        <begin position="1"/>
        <end position="22"/>
    </location>
</feature>
<dbReference type="GO" id="GO:0005737">
    <property type="term" value="C:cytoplasm"/>
    <property type="evidence" value="ECO:0007669"/>
    <property type="project" value="UniProtKB-SubCell"/>
</dbReference>
<feature type="domain" description="OB-fold nucleic acid binding" evidence="9">
    <location>
        <begin position="37"/>
        <end position="129"/>
    </location>
</feature>
<dbReference type="InterPro" id="IPR025824">
    <property type="entry name" value="OB-fold_nuc-bd_dom"/>
</dbReference>
<keyword evidence="4 5" id="KW-0269">Exonuclease</keyword>
<keyword evidence="1 5" id="KW-0963">Cytoplasm</keyword>
<organism evidence="10 11">
    <name type="scientific">Cellulosimicrobium composti</name>
    <dbReference type="NCBI Taxonomy" id="2672572"/>
    <lineage>
        <taxon>Bacteria</taxon>
        <taxon>Bacillati</taxon>
        <taxon>Actinomycetota</taxon>
        <taxon>Actinomycetes</taxon>
        <taxon>Micrococcales</taxon>
        <taxon>Promicromonosporaceae</taxon>
        <taxon>Cellulosimicrobium</taxon>
    </lineage>
</organism>
<evidence type="ECO:0000256" key="1">
    <source>
        <dbReference type="ARBA" id="ARBA00022490"/>
    </source>
</evidence>
<dbReference type="EMBL" id="WMKA01000014">
    <property type="protein sequence ID" value="MTG88906.1"/>
    <property type="molecule type" value="Genomic_DNA"/>
</dbReference>
<evidence type="ECO:0000256" key="7">
    <source>
        <dbReference type="SAM" id="MobiDB-lite"/>
    </source>
</evidence>
<dbReference type="InterPro" id="IPR003753">
    <property type="entry name" value="Exonuc_VII_L"/>
</dbReference>
<gene>
    <name evidence="5" type="primary">xseA</name>
    <name evidence="10" type="ORF">GJV82_08100</name>
</gene>
<evidence type="ECO:0000259" key="8">
    <source>
        <dbReference type="Pfam" id="PF02601"/>
    </source>
</evidence>
<comment type="caution">
    <text evidence="10">The sequence shown here is derived from an EMBL/GenBank/DDBJ whole genome shotgun (WGS) entry which is preliminary data.</text>
</comment>
<evidence type="ECO:0000313" key="10">
    <source>
        <dbReference type="EMBL" id="MTG88906.1"/>
    </source>
</evidence>
<dbReference type="Pfam" id="PF13742">
    <property type="entry name" value="tRNA_anti_2"/>
    <property type="match status" value="1"/>
</dbReference>
<dbReference type="GO" id="GO:0006308">
    <property type="term" value="P:DNA catabolic process"/>
    <property type="evidence" value="ECO:0007669"/>
    <property type="project" value="UniProtKB-UniRule"/>
</dbReference>
<protein>
    <recommendedName>
        <fullName evidence="5">Exodeoxyribonuclease 7 large subunit</fullName>
        <ecNumber evidence="5">3.1.11.6</ecNumber>
    </recommendedName>
    <alternativeName>
        <fullName evidence="5">Exodeoxyribonuclease VII large subunit</fullName>
        <shortName evidence="5">Exonuclease VII large subunit</shortName>
    </alternativeName>
</protein>
<dbReference type="AlphaFoldDB" id="A0A6N7ZHL1"/>
<keyword evidence="3 5" id="KW-0378">Hydrolase</keyword>
<comment type="subcellular location">
    <subcellularLocation>
        <location evidence="5 6">Cytoplasm</location>
    </subcellularLocation>
</comment>
<dbReference type="GO" id="GO:0008855">
    <property type="term" value="F:exodeoxyribonuclease VII activity"/>
    <property type="evidence" value="ECO:0007669"/>
    <property type="project" value="UniProtKB-UniRule"/>
</dbReference>
<dbReference type="InterPro" id="IPR020579">
    <property type="entry name" value="Exonuc_VII_lsu_C"/>
</dbReference>
<dbReference type="Pfam" id="PF02601">
    <property type="entry name" value="Exonuc_VII_L"/>
    <property type="match status" value="1"/>
</dbReference>
<sequence>MTATFPLPDDPGGPVRPAERGPLPARALETSAEHPWPVRLLARKIEQYVERMAPVWVEGQVVQLNRRPGTSTAFLTLRDTDLDMSLPVSAATRVLRGATLEEGAHVVVHAKPVYWTRRGQLQLQAREIRPVGVGELLARIEHLKRVLAAEGLFDAERKRPLPFLPKVVGLVCGRESKAEHDVVVNARARWPRVRFEIREVAVQGAHAVQQVSDAIRALDADPDVEVIVVARGGGAVEDLLPFSNEALVRVAAACRTPLVSAIGHETDSPLLDLVADVRASTPTAAAKRVVPDVAEERARVAQSRQRLRAAIAGTVAREQAGLDAVRSRPVLAAPHGMLADRAERVGALRDRARRALDARLVRAAGDVGRLEAQVRALSPASTLERGYAVVQRADGHVVRSPADVAADDAVRVRLAHGSLDATVTALHDADAPAPGPVGETS</sequence>
<evidence type="ECO:0000259" key="9">
    <source>
        <dbReference type="Pfam" id="PF13742"/>
    </source>
</evidence>
<accession>A0A6N7ZHL1</accession>
<evidence type="ECO:0000256" key="4">
    <source>
        <dbReference type="ARBA" id="ARBA00022839"/>
    </source>
</evidence>
<dbReference type="GO" id="GO:0009318">
    <property type="term" value="C:exodeoxyribonuclease VII complex"/>
    <property type="evidence" value="ECO:0007669"/>
    <property type="project" value="UniProtKB-UniRule"/>
</dbReference>
<dbReference type="EC" id="3.1.11.6" evidence="5"/>
<comment type="subunit">
    <text evidence="5">Heterooligomer composed of large and small subunits.</text>
</comment>
<dbReference type="HAMAP" id="MF_00378">
    <property type="entry name" value="Exonuc_7_L"/>
    <property type="match status" value="1"/>
</dbReference>
<dbReference type="PANTHER" id="PTHR30008">
    <property type="entry name" value="EXODEOXYRIBONUCLEASE 7 LARGE SUBUNIT"/>
    <property type="match status" value="1"/>
</dbReference>
<evidence type="ECO:0000256" key="2">
    <source>
        <dbReference type="ARBA" id="ARBA00022722"/>
    </source>
</evidence>
<evidence type="ECO:0000256" key="5">
    <source>
        <dbReference type="HAMAP-Rule" id="MF_00378"/>
    </source>
</evidence>
<reference evidence="10 11" key="1">
    <citation type="submission" date="2019-11" db="EMBL/GenBank/DDBJ databases">
        <title>Cellulosimicrobium composti sp. nov. isolated from a compost.</title>
        <authorList>
            <person name="Yang Y."/>
        </authorList>
    </citation>
    <scope>NUCLEOTIDE SEQUENCE [LARGE SCALE GENOMIC DNA]</scope>
    <source>
        <strain evidence="10 11">BIT-GX5</strain>
    </source>
</reference>
<dbReference type="GO" id="GO:0003676">
    <property type="term" value="F:nucleic acid binding"/>
    <property type="evidence" value="ECO:0007669"/>
    <property type="project" value="InterPro"/>
</dbReference>
<evidence type="ECO:0000313" key="11">
    <source>
        <dbReference type="Proteomes" id="UP000440668"/>
    </source>
</evidence>